<name>A0A024HKV1_PSEKB</name>
<feature type="transmembrane region" description="Helical" evidence="2">
    <location>
        <begin position="1084"/>
        <end position="1105"/>
    </location>
</feature>
<feature type="compositionally biased region" description="Basic and acidic residues" evidence="1">
    <location>
        <begin position="421"/>
        <end position="438"/>
    </location>
</feature>
<feature type="transmembrane region" description="Helical" evidence="2">
    <location>
        <begin position="1059"/>
        <end position="1078"/>
    </location>
</feature>
<keyword evidence="2" id="KW-0812">Transmembrane</keyword>
<keyword evidence="2" id="KW-1133">Transmembrane helix</keyword>
<proteinExistence type="predicted"/>
<accession>A0A024HKV1</accession>
<evidence type="ECO:0000313" key="3">
    <source>
        <dbReference type="EMBL" id="CDF85279.1"/>
    </source>
</evidence>
<feature type="transmembrane region" description="Helical" evidence="2">
    <location>
        <begin position="946"/>
        <end position="967"/>
    </location>
</feature>
<dbReference type="AlphaFoldDB" id="A0A024HKV1"/>
<feature type="region of interest" description="Disordered" evidence="1">
    <location>
        <begin position="408"/>
        <end position="438"/>
    </location>
</feature>
<organism evidence="3 4">
    <name type="scientific">Pseudomonas knackmussii (strain DSM 6978 / CCUG 54928 / LMG 23759 / B13)</name>
    <dbReference type="NCBI Taxonomy" id="1301098"/>
    <lineage>
        <taxon>Bacteria</taxon>
        <taxon>Pseudomonadati</taxon>
        <taxon>Pseudomonadota</taxon>
        <taxon>Gammaproteobacteria</taxon>
        <taxon>Pseudomonadales</taxon>
        <taxon>Pseudomonadaceae</taxon>
        <taxon>Pseudomonas</taxon>
    </lineage>
</organism>
<feature type="transmembrane region" description="Helical" evidence="2">
    <location>
        <begin position="694"/>
        <end position="712"/>
    </location>
</feature>
<dbReference type="Proteomes" id="UP000025241">
    <property type="component" value="Chromosome I"/>
</dbReference>
<dbReference type="RefSeq" id="WP_043253663.1">
    <property type="nucleotide sequence ID" value="NZ_HG322950.1"/>
</dbReference>
<feature type="transmembrane region" description="Helical" evidence="2">
    <location>
        <begin position="979"/>
        <end position="1000"/>
    </location>
</feature>
<feature type="transmembrane region" description="Helical" evidence="2">
    <location>
        <begin position="807"/>
        <end position="831"/>
    </location>
</feature>
<feature type="transmembrane region" description="Helical" evidence="2">
    <location>
        <begin position="768"/>
        <end position="787"/>
    </location>
</feature>
<feature type="transmembrane region" description="Helical" evidence="2">
    <location>
        <begin position="718"/>
        <end position="735"/>
    </location>
</feature>
<reference evidence="3 4" key="1">
    <citation type="submission" date="2013-03" db="EMBL/GenBank/DDBJ databases">
        <authorList>
            <person name="Linke B."/>
        </authorList>
    </citation>
    <scope>NUCLEOTIDE SEQUENCE [LARGE SCALE GENOMIC DNA]</scope>
    <source>
        <strain evidence="3 4">B13</strain>
    </source>
</reference>
<feature type="transmembrane region" description="Helical" evidence="2">
    <location>
        <begin position="12"/>
        <end position="30"/>
    </location>
</feature>
<dbReference type="EMBL" id="HG322950">
    <property type="protein sequence ID" value="CDF85279.1"/>
    <property type="molecule type" value="Genomic_DNA"/>
</dbReference>
<keyword evidence="2" id="KW-0472">Membrane</keyword>
<feature type="transmembrane region" description="Helical" evidence="2">
    <location>
        <begin position="1163"/>
        <end position="1183"/>
    </location>
</feature>
<sequence length="1185" mass="131933">MDSKDSGSSLALWIPGGAVILSLVVSTFALTRAPFLEPRPLGGQFRAEQPIEARLWQDPFDALERYRRKLKETPETAKEDPCLDVLSIAGDKPGAVHKADVMLAVIEGGPYADEVELRRRTRYAILAGFKNSHMVPDDEQHMRCFKTPVLSTPAKDQPELPYEELVANPLDPPRDAEHQAQPEARTLLFWVKDDYLMDHPLMRLSELRKQLAPMVGRSETDDTFVLKVLGPSRSTLLREMYRDEQAGNATSTVEIYSPMATAEKKMLTCGMPGDRTAAPGSNCYVPGEKPAAPLKPMKLLRTVADDGWLASMLLDELMLRRVDPVKGMQCMRGMAQRVGNDCAATDVWPRYGRIALISEWDSFYSRALAESFKAKVAERARLEPGNRDMVDDWVLRFSYLRGVDGRLPDQAAKSDPSAAPKDAKDPLSDRSPLERSDGDSQLDYLRRLADRIAELDDSYRQGGDSGIAAIGVLGTDAYDKLLVLQALKARLPNKLYFSTDLDARMLQRGQAETTRNLVLASPFGLSLTRALQQDVPPFRDSLQSAVFVAVLAAQSPRDFAFKQAKFDPDGDSLLAPGIYEIGISGFIPLASEQRGDRGKFCVTPRTQRSWAAGRPAMTQDIMTLSCLQDPPPPPYPQITEALRGKLDGVLAMWQGDWLIVLVSALLLFLGWWWVDDRQAPATQQGELPLWVRRLPLAFYVVAGLFAWVSALLWRVQLIWGTFVLIVLGVLAAQLIRRNRELQRCRQQEEGAETKQETALPPSLFDSSAYYLVLPAVVFVLALLWGYQSRRALTEYGLGEPMFLFEGISAWPTIALRLLALLISISALAWGWRCLRLNRQQIEREFSLQVKPATLMGRFPRWRGLAPAEKDQAATGSAAKSAGENSWARELGNYLALILFPLSRNSVEKMADAGCDVPYAGSDGRPKLDIAAFWQEHCLGGAFGARLLRAILATWTFALLSGVLYILWPMDASPVRGDLLWGKAIWMLPTLAFQLLVFWVVDANFLLIRFIRQLIGHHGIWPKKLRDEHRAMFGIDQHACIDDWVDVTLIAQRTAAVSRLIYAPTLVLLILIVSRSSLFDNWPTPPGLVISFGITGLILFCSALSLRRAAEKARALALQHIDAQLLKQNGSEPLYAKLPLIRERIVNLKTGAFSRYTEEPLVRALLLSLTGLGGTAIIDVLNLAKF</sequence>
<feature type="transmembrane region" description="Helical" evidence="2">
    <location>
        <begin position="657"/>
        <end position="674"/>
    </location>
</feature>
<reference evidence="3 4" key="2">
    <citation type="submission" date="2014-05" db="EMBL/GenBank/DDBJ databases">
        <title>Genome sequence of the 3-chlorobenzoate degrading bacterium Pseudomonas knackmussii B13 shows multiple evidence for horizontal gene transfer.</title>
        <authorList>
            <person name="Miyazaki R."/>
            <person name="Bertelli C."/>
            <person name="Falquet L."/>
            <person name="Robinson-Rechavi M."/>
            <person name="Gharib W."/>
            <person name="Roy S."/>
            <person name="Van der Meer J.R."/>
        </authorList>
    </citation>
    <scope>NUCLEOTIDE SEQUENCE [LARGE SCALE GENOMIC DNA]</scope>
    <source>
        <strain evidence="3 4">B13</strain>
    </source>
</reference>
<dbReference type="OrthoDB" id="242611at2"/>
<dbReference type="KEGG" id="pkc:PKB_3950"/>
<gene>
    <name evidence="3" type="ORF">PKB_3950</name>
</gene>
<dbReference type="PATRIC" id="fig|1301098.3.peg.3954"/>
<keyword evidence="4" id="KW-1185">Reference proteome</keyword>
<evidence type="ECO:0000256" key="1">
    <source>
        <dbReference type="SAM" id="MobiDB-lite"/>
    </source>
</evidence>
<evidence type="ECO:0000256" key="2">
    <source>
        <dbReference type="SAM" id="Phobius"/>
    </source>
</evidence>
<dbReference type="STRING" id="1301098.PKB_3950"/>
<evidence type="ECO:0000313" key="4">
    <source>
        <dbReference type="Proteomes" id="UP000025241"/>
    </source>
</evidence>
<protein>
    <submittedName>
        <fullName evidence="3">Uncharacterized protein</fullName>
    </submittedName>
</protein>
<dbReference type="HOGENOM" id="CLU_291150_0_0_6"/>
<dbReference type="eggNOG" id="COG0683">
    <property type="taxonomic scope" value="Bacteria"/>
</dbReference>